<reference evidence="2 3" key="1">
    <citation type="submission" date="2019-03" db="EMBL/GenBank/DDBJ databases">
        <title>Genomic Encyclopedia of Archaeal and Bacterial Type Strains, Phase II (KMG-II): from individual species to whole genera.</title>
        <authorList>
            <person name="Goeker M."/>
        </authorList>
    </citation>
    <scope>NUCLEOTIDE SEQUENCE [LARGE SCALE GENOMIC DNA]</scope>
    <source>
        <strain evidence="2 3">DSM 27697</strain>
    </source>
</reference>
<evidence type="ECO:0000256" key="1">
    <source>
        <dbReference type="SAM" id="SignalP"/>
    </source>
</evidence>
<proteinExistence type="predicted"/>
<gene>
    <name evidence="2" type="ORF">CLV83_1521</name>
</gene>
<evidence type="ECO:0000313" key="3">
    <source>
        <dbReference type="Proteomes" id="UP000294546"/>
    </source>
</evidence>
<dbReference type="Proteomes" id="UP000294546">
    <property type="component" value="Unassembled WGS sequence"/>
</dbReference>
<feature type="signal peptide" evidence="1">
    <location>
        <begin position="1"/>
        <end position="23"/>
    </location>
</feature>
<keyword evidence="3" id="KW-1185">Reference proteome</keyword>
<dbReference type="OrthoDB" id="5599486at2"/>
<name>A0A4R1GPQ4_9GAMM</name>
<feature type="chain" id="PRO_5020582363" evidence="1">
    <location>
        <begin position="24"/>
        <end position="297"/>
    </location>
</feature>
<accession>A0A4R1GPQ4</accession>
<dbReference type="RefSeq" id="WP_132289664.1">
    <property type="nucleotide sequence ID" value="NZ_SMFU01000007.1"/>
</dbReference>
<dbReference type="AlphaFoldDB" id="A0A4R1GPQ4"/>
<organism evidence="2 3">
    <name type="scientific">Marinobacterium mangrovicola</name>
    <dbReference type="NCBI Taxonomy" id="1476959"/>
    <lineage>
        <taxon>Bacteria</taxon>
        <taxon>Pseudomonadati</taxon>
        <taxon>Pseudomonadota</taxon>
        <taxon>Gammaproteobacteria</taxon>
        <taxon>Oceanospirillales</taxon>
        <taxon>Oceanospirillaceae</taxon>
        <taxon>Marinobacterium</taxon>
    </lineage>
</organism>
<protein>
    <submittedName>
        <fullName evidence="2">Uncharacterized protein</fullName>
    </submittedName>
</protein>
<sequence>MMLRGLLGLVLLSLAGCSSLSSTDVNEAGYLKIETVTSLSSKVVETSGLALRKKRIWTINDSGNGPWLYELDEYQGAVVNRIRVADAVNIDWESMAEDERYLYIADCGNNSGKRRWLQLYRIGWQQLLNIKASEPVASDYIEFSLADPGPVKGLHKHDNDCEAVTRVDDELWLFTKGWLTGTTRLYKMSVDQEDQSLISSETWPVQGLITAAAYSAERHELALLGYTLRRFTSDTFLWRVPVVNGRPDWPAAQHHTLWPAGQWEGIAWRGDELLLTREKSILGEARLGRIQLAPLSR</sequence>
<evidence type="ECO:0000313" key="2">
    <source>
        <dbReference type="EMBL" id="TCK09411.1"/>
    </source>
</evidence>
<dbReference type="PROSITE" id="PS51257">
    <property type="entry name" value="PROKAR_LIPOPROTEIN"/>
    <property type="match status" value="1"/>
</dbReference>
<dbReference type="EMBL" id="SMFU01000007">
    <property type="protein sequence ID" value="TCK09411.1"/>
    <property type="molecule type" value="Genomic_DNA"/>
</dbReference>
<keyword evidence="1" id="KW-0732">Signal</keyword>
<comment type="caution">
    <text evidence="2">The sequence shown here is derived from an EMBL/GenBank/DDBJ whole genome shotgun (WGS) entry which is preliminary data.</text>
</comment>